<dbReference type="Proteomes" id="UP001497512">
    <property type="component" value="Chromosome 4"/>
</dbReference>
<accession>A0ABP0ULF2</accession>
<evidence type="ECO:0000313" key="2">
    <source>
        <dbReference type="EMBL" id="CAK9224469.1"/>
    </source>
</evidence>
<organism evidence="2 3">
    <name type="scientific">Sphagnum troendelagicum</name>
    <dbReference type="NCBI Taxonomy" id="128251"/>
    <lineage>
        <taxon>Eukaryota</taxon>
        <taxon>Viridiplantae</taxon>
        <taxon>Streptophyta</taxon>
        <taxon>Embryophyta</taxon>
        <taxon>Bryophyta</taxon>
        <taxon>Sphagnophytina</taxon>
        <taxon>Sphagnopsida</taxon>
        <taxon>Sphagnales</taxon>
        <taxon>Sphagnaceae</taxon>
        <taxon>Sphagnum</taxon>
    </lineage>
</organism>
<gene>
    <name evidence="2" type="ORF">CSSPTR1EN2_LOCUS17347</name>
</gene>
<dbReference type="EMBL" id="OZ019896">
    <property type="protein sequence ID" value="CAK9224469.1"/>
    <property type="molecule type" value="Genomic_DNA"/>
</dbReference>
<keyword evidence="3" id="KW-1185">Reference proteome</keyword>
<evidence type="ECO:0000313" key="3">
    <source>
        <dbReference type="Proteomes" id="UP001497512"/>
    </source>
</evidence>
<sequence>MINDGRVLAITDSQKCRCCAGASSQTINFASRSSSAESLCTGIEHIESLPRPIGILKTKCAVRPPSNRRAAMPEEATPMATCPSRRTNANNTLYTKVLPDPPGPSRKNTAPSPWVIALNIIMTAIS</sequence>
<proteinExistence type="predicted"/>
<evidence type="ECO:0000256" key="1">
    <source>
        <dbReference type="SAM" id="MobiDB-lite"/>
    </source>
</evidence>
<name>A0ABP0ULF2_9BRYO</name>
<reference evidence="2" key="1">
    <citation type="submission" date="2024-02" db="EMBL/GenBank/DDBJ databases">
        <authorList>
            <consortium name="ELIXIR-Norway"/>
            <consortium name="Elixir Norway"/>
        </authorList>
    </citation>
    <scope>NUCLEOTIDE SEQUENCE</scope>
</reference>
<feature type="region of interest" description="Disordered" evidence="1">
    <location>
        <begin position="66"/>
        <end position="87"/>
    </location>
</feature>
<protein>
    <submittedName>
        <fullName evidence="2">Uncharacterized protein</fullName>
    </submittedName>
</protein>